<gene>
    <name evidence="2" type="ORF">ACFOGI_12595</name>
</gene>
<dbReference type="RefSeq" id="WP_390273103.1">
    <property type="nucleotide sequence ID" value="NZ_JBHRSA010000046.1"/>
</dbReference>
<dbReference type="PANTHER" id="PTHR43441:SF12">
    <property type="entry name" value="RIBOSOMAL N-ACETYLTRANSFERASE YDAF-RELATED"/>
    <property type="match status" value="1"/>
</dbReference>
<dbReference type="EC" id="2.3.-.-" evidence="2"/>
<proteinExistence type="predicted"/>
<protein>
    <submittedName>
        <fullName evidence="2">GNAT family N-acetyltransferase</fullName>
        <ecNumber evidence="2">2.3.-.-</ecNumber>
    </submittedName>
</protein>
<evidence type="ECO:0000313" key="3">
    <source>
        <dbReference type="Proteomes" id="UP001595279"/>
    </source>
</evidence>
<dbReference type="InterPro" id="IPR051908">
    <property type="entry name" value="Ribosomal_N-acetyltransferase"/>
</dbReference>
<sequence length="184" mass="21701">MFLLEVDEQITLKILHLSDAEELFLLTDRSREYLREWLPWVDATKTVDDSRGFIQHARKQYAERKGLACGIFYQGCLAGTVAFNSFDWLNRIGYIGYWLAPYHQGKGIMTRACQSLIHHAFYILELNKIDIRAAYENKKSRAIPERLGFMKEGQIRQAEWLYDHYVDHVVYGLLAREWKEKHSL</sequence>
<dbReference type="Gene3D" id="3.40.630.30">
    <property type="match status" value="1"/>
</dbReference>
<dbReference type="EMBL" id="JBHRSA010000046">
    <property type="protein sequence ID" value="MFC3041078.1"/>
    <property type="molecule type" value="Genomic_DNA"/>
</dbReference>
<name>A0ABV7CXP6_9BACI</name>
<evidence type="ECO:0000313" key="2">
    <source>
        <dbReference type="EMBL" id="MFC3041078.1"/>
    </source>
</evidence>
<dbReference type="GO" id="GO:0016746">
    <property type="term" value="F:acyltransferase activity"/>
    <property type="evidence" value="ECO:0007669"/>
    <property type="project" value="UniProtKB-KW"/>
</dbReference>
<accession>A0ABV7CXP6</accession>
<dbReference type="PANTHER" id="PTHR43441">
    <property type="entry name" value="RIBOSOMAL-PROTEIN-SERINE ACETYLTRANSFERASE"/>
    <property type="match status" value="1"/>
</dbReference>
<feature type="domain" description="N-acetyltransferase" evidence="1">
    <location>
        <begin position="21"/>
        <end position="176"/>
    </location>
</feature>
<dbReference type="InterPro" id="IPR000182">
    <property type="entry name" value="GNAT_dom"/>
</dbReference>
<dbReference type="InterPro" id="IPR016181">
    <property type="entry name" value="Acyl_CoA_acyltransferase"/>
</dbReference>
<reference evidence="3" key="1">
    <citation type="journal article" date="2019" name="Int. J. Syst. Evol. Microbiol.">
        <title>The Global Catalogue of Microorganisms (GCM) 10K type strain sequencing project: providing services to taxonomists for standard genome sequencing and annotation.</title>
        <authorList>
            <consortium name="The Broad Institute Genomics Platform"/>
            <consortium name="The Broad Institute Genome Sequencing Center for Infectious Disease"/>
            <person name="Wu L."/>
            <person name="Ma J."/>
        </authorList>
    </citation>
    <scope>NUCLEOTIDE SEQUENCE [LARGE SCALE GENOMIC DNA]</scope>
    <source>
        <strain evidence="3">KCTC 13128</strain>
    </source>
</reference>
<dbReference type="Proteomes" id="UP001595279">
    <property type="component" value="Unassembled WGS sequence"/>
</dbReference>
<dbReference type="Pfam" id="PF13302">
    <property type="entry name" value="Acetyltransf_3"/>
    <property type="match status" value="1"/>
</dbReference>
<keyword evidence="2" id="KW-0012">Acyltransferase</keyword>
<comment type="caution">
    <text evidence="2">The sequence shown here is derived from an EMBL/GenBank/DDBJ whole genome shotgun (WGS) entry which is preliminary data.</text>
</comment>
<evidence type="ECO:0000259" key="1">
    <source>
        <dbReference type="PROSITE" id="PS51186"/>
    </source>
</evidence>
<organism evidence="2 3">
    <name type="scientific">Virgibacillus xinjiangensis</name>
    <dbReference type="NCBI Taxonomy" id="393090"/>
    <lineage>
        <taxon>Bacteria</taxon>
        <taxon>Bacillati</taxon>
        <taxon>Bacillota</taxon>
        <taxon>Bacilli</taxon>
        <taxon>Bacillales</taxon>
        <taxon>Bacillaceae</taxon>
        <taxon>Virgibacillus</taxon>
    </lineage>
</organism>
<keyword evidence="3" id="KW-1185">Reference proteome</keyword>
<keyword evidence="2" id="KW-0808">Transferase</keyword>
<dbReference type="SUPFAM" id="SSF55729">
    <property type="entry name" value="Acyl-CoA N-acyltransferases (Nat)"/>
    <property type="match status" value="1"/>
</dbReference>
<dbReference type="PROSITE" id="PS51186">
    <property type="entry name" value="GNAT"/>
    <property type="match status" value="1"/>
</dbReference>